<reference evidence="2 3" key="1">
    <citation type="submission" date="2020-10" db="EMBL/GenBank/DDBJ databases">
        <title>Sequencing the genomes of 1000 actinobacteria strains.</title>
        <authorList>
            <person name="Klenk H.-P."/>
        </authorList>
    </citation>
    <scope>NUCLEOTIDE SEQUENCE [LARGE SCALE GENOMIC DNA]</scope>
    <source>
        <strain evidence="2 3">DSM 46744</strain>
    </source>
</reference>
<proteinExistence type="predicted"/>
<dbReference type="SMART" id="SM00220">
    <property type="entry name" value="S_TKc"/>
    <property type="match status" value="1"/>
</dbReference>
<dbReference type="EMBL" id="JADBDZ010000001">
    <property type="protein sequence ID" value="MBE1534229.1"/>
    <property type="molecule type" value="Genomic_DNA"/>
</dbReference>
<sequence length="530" mass="55211">MARLLYYVEWPDGAAIIMEAVPGRSLRHVLNENDNPLAPEAALTILKGSLLGLATAHTAGVVHRDYKPANVLVQDDGQSKLIDFGIAVLSGQGDKSGTPAYMAPEQWKGEPATSATDLYAATCVFLECITGKKPFQATTLDELRTKHIKTRPSLEGIPETLHPLIERGIAKSPSERFWSAADFVAQLEAVAVRSYGPDWERRGLVALGTLAAIVATAVPLSIFGSAVLAPGVSGLGAGAGAGSGAVASGAASQAASAGYIHGTATADVVAKATGSTSKGFLSKVGGAKGITGIGAVGAGAVAVGWLFWPSAPGVGGESSGAVHASFTRPGVLLGQPNMPAAETPYMDLKISVTPARAKTGSSVRVVTHFEARTPAGALYLPEGERRCFGENDERSDIYDYSWSIGKESQQAENSQKDDDSANFVTLYQIPSVKSTDLPKADGKTVHTNTKVSDESQPYVKTECAYLSSWTDTRTFKITDSSGLAPGRYLVSPIGPVQIVDTVRAGEEIDPQTAGGITEGSLPVLEVLEDG</sequence>
<comment type="caution">
    <text evidence="2">The sequence shown here is derived from an EMBL/GenBank/DDBJ whole genome shotgun (WGS) entry which is preliminary data.</text>
</comment>
<keyword evidence="3" id="KW-1185">Reference proteome</keyword>
<name>A0ABR9JUI5_9ACTN</name>
<dbReference type="Pfam" id="PF00069">
    <property type="entry name" value="Pkinase"/>
    <property type="match status" value="1"/>
</dbReference>
<dbReference type="InterPro" id="IPR053235">
    <property type="entry name" value="Ser_Thr_kinase"/>
</dbReference>
<evidence type="ECO:0000259" key="1">
    <source>
        <dbReference type="PROSITE" id="PS50011"/>
    </source>
</evidence>
<dbReference type="PANTHER" id="PTHR24361">
    <property type="entry name" value="MITOGEN-ACTIVATED KINASE KINASE KINASE"/>
    <property type="match status" value="1"/>
</dbReference>
<dbReference type="PROSITE" id="PS50011">
    <property type="entry name" value="PROTEIN_KINASE_DOM"/>
    <property type="match status" value="1"/>
</dbReference>
<protein>
    <recommendedName>
        <fullName evidence="1">Protein kinase domain-containing protein</fullName>
    </recommendedName>
</protein>
<evidence type="ECO:0000313" key="3">
    <source>
        <dbReference type="Proteomes" id="UP000627838"/>
    </source>
</evidence>
<feature type="domain" description="Protein kinase" evidence="1">
    <location>
        <begin position="1"/>
        <end position="190"/>
    </location>
</feature>
<dbReference type="PROSITE" id="PS00108">
    <property type="entry name" value="PROTEIN_KINASE_ST"/>
    <property type="match status" value="1"/>
</dbReference>
<dbReference type="CDD" id="cd14014">
    <property type="entry name" value="STKc_PknB_like"/>
    <property type="match status" value="1"/>
</dbReference>
<dbReference type="Gene3D" id="1.10.510.10">
    <property type="entry name" value="Transferase(Phosphotransferase) domain 1"/>
    <property type="match status" value="1"/>
</dbReference>
<dbReference type="SUPFAM" id="SSF56112">
    <property type="entry name" value="Protein kinase-like (PK-like)"/>
    <property type="match status" value="1"/>
</dbReference>
<gene>
    <name evidence="2" type="ORF">H4W34_004062</name>
</gene>
<organism evidence="2 3">
    <name type="scientific">Actinomadura algeriensis</name>
    <dbReference type="NCBI Taxonomy" id="1679523"/>
    <lineage>
        <taxon>Bacteria</taxon>
        <taxon>Bacillati</taxon>
        <taxon>Actinomycetota</taxon>
        <taxon>Actinomycetes</taxon>
        <taxon>Streptosporangiales</taxon>
        <taxon>Thermomonosporaceae</taxon>
        <taxon>Actinomadura</taxon>
    </lineage>
</organism>
<evidence type="ECO:0000313" key="2">
    <source>
        <dbReference type="EMBL" id="MBE1534229.1"/>
    </source>
</evidence>
<dbReference type="InterPro" id="IPR011009">
    <property type="entry name" value="Kinase-like_dom_sf"/>
</dbReference>
<accession>A0ABR9JUI5</accession>
<dbReference type="InterPro" id="IPR000719">
    <property type="entry name" value="Prot_kinase_dom"/>
</dbReference>
<dbReference type="InterPro" id="IPR008271">
    <property type="entry name" value="Ser/Thr_kinase_AS"/>
</dbReference>
<dbReference type="Proteomes" id="UP000627838">
    <property type="component" value="Unassembled WGS sequence"/>
</dbReference>